<dbReference type="EC" id="5.1.99.6" evidence="19"/>
<keyword evidence="10 17" id="KW-0520">NAD</keyword>
<evidence type="ECO:0000256" key="10">
    <source>
        <dbReference type="ARBA" id="ARBA00023027"/>
    </source>
</evidence>
<dbReference type="InterPro" id="IPR004443">
    <property type="entry name" value="YjeF_N_dom"/>
</dbReference>
<dbReference type="GO" id="GO:0005524">
    <property type="term" value="F:ATP binding"/>
    <property type="evidence" value="ECO:0007669"/>
    <property type="project" value="UniProtKB-UniRule"/>
</dbReference>
<dbReference type="GO" id="GO:0046872">
    <property type="term" value="F:metal ion binding"/>
    <property type="evidence" value="ECO:0007669"/>
    <property type="project" value="UniProtKB-UniRule"/>
</dbReference>
<evidence type="ECO:0000313" key="23">
    <source>
        <dbReference type="Proteomes" id="UP000027665"/>
    </source>
</evidence>
<dbReference type="eggNOG" id="COG0063">
    <property type="taxonomic scope" value="Bacteria"/>
</dbReference>
<evidence type="ECO:0000256" key="11">
    <source>
        <dbReference type="ARBA" id="ARBA00023235"/>
    </source>
</evidence>
<comment type="catalytic activity">
    <reaction evidence="2 18 19">
        <text>(6R)-NADPHX = (6S)-NADPHX</text>
        <dbReference type="Rhea" id="RHEA:32227"/>
        <dbReference type="ChEBI" id="CHEBI:64076"/>
        <dbReference type="ChEBI" id="CHEBI:64077"/>
        <dbReference type="EC" id="5.1.99.6"/>
    </reaction>
</comment>
<evidence type="ECO:0000256" key="13">
    <source>
        <dbReference type="ARBA" id="ARBA00023268"/>
    </source>
</evidence>
<evidence type="ECO:0000259" key="20">
    <source>
        <dbReference type="PROSITE" id="PS51383"/>
    </source>
</evidence>
<evidence type="ECO:0000256" key="8">
    <source>
        <dbReference type="ARBA" id="ARBA00022857"/>
    </source>
</evidence>
<comment type="similarity">
    <text evidence="18">Belongs to the NnrE/AIBP family.</text>
</comment>
<feature type="binding site" evidence="17">
    <location>
        <position position="267"/>
    </location>
    <ligand>
        <name>(6S)-NADPHX</name>
        <dbReference type="ChEBI" id="CHEBI:64076"/>
    </ligand>
</feature>
<evidence type="ECO:0000256" key="15">
    <source>
        <dbReference type="ARBA" id="ARBA00048238"/>
    </source>
</evidence>
<feature type="binding site" evidence="18">
    <location>
        <begin position="137"/>
        <end position="143"/>
    </location>
    <ligand>
        <name>(6S)-NADPHX</name>
        <dbReference type="ChEBI" id="CHEBI:64076"/>
    </ligand>
</feature>
<dbReference type="GO" id="GO:0110051">
    <property type="term" value="P:metabolite repair"/>
    <property type="evidence" value="ECO:0007669"/>
    <property type="project" value="TreeGrafter"/>
</dbReference>
<feature type="binding site" evidence="18">
    <location>
        <position position="133"/>
    </location>
    <ligand>
        <name>K(+)</name>
        <dbReference type="ChEBI" id="CHEBI:29103"/>
    </ligand>
</feature>
<dbReference type="Pfam" id="PF01256">
    <property type="entry name" value="Carb_kinase"/>
    <property type="match status" value="1"/>
</dbReference>
<comment type="similarity">
    <text evidence="17">Belongs to the NnrD/CARKD family.</text>
</comment>
<evidence type="ECO:0000256" key="14">
    <source>
        <dbReference type="ARBA" id="ARBA00025153"/>
    </source>
</evidence>
<dbReference type="PROSITE" id="PS51383">
    <property type="entry name" value="YJEF_C_3"/>
    <property type="match status" value="1"/>
</dbReference>
<proteinExistence type="inferred from homology"/>
<feature type="domain" description="YjeF N-terminal" evidence="21">
    <location>
        <begin position="10"/>
        <end position="222"/>
    </location>
</feature>
<dbReference type="PROSITE" id="PS51385">
    <property type="entry name" value="YJEF_N"/>
    <property type="match status" value="1"/>
</dbReference>
<dbReference type="HAMAP" id="MF_01966">
    <property type="entry name" value="NADHX_epimerase"/>
    <property type="match status" value="1"/>
</dbReference>
<dbReference type="AlphaFoldDB" id="A0A073IPK3"/>
<dbReference type="SUPFAM" id="SSF64153">
    <property type="entry name" value="YjeF N-terminal domain-like"/>
    <property type="match status" value="1"/>
</dbReference>
<comment type="cofactor">
    <cofactor evidence="18 19">
        <name>K(+)</name>
        <dbReference type="ChEBI" id="CHEBI:29103"/>
    </cofactor>
    <text evidence="18 19">Binds 1 potassium ion per subunit.</text>
</comment>
<dbReference type="PIRSF" id="PIRSF017184">
    <property type="entry name" value="Nnr"/>
    <property type="match status" value="1"/>
</dbReference>
<reference evidence="22 23" key="1">
    <citation type="submission" date="2014-04" db="EMBL/GenBank/DDBJ databases">
        <title>Draft Genome Sequence of Synergistes jonesii.</title>
        <authorList>
            <person name="Coil D.A."/>
            <person name="Eisen J.A."/>
            <person name="Holland-Moritz H.E."/>
        </authorList>
    </citation>
    <scope>NUCLEOTIDE SEQUENCE [LARGE SCALE GENOMIC DNA]</scope>
    <source>
        <strain evidence="22 23">78-1</strain>
    </source>
</reference>
<dbReference type="RefSeq" id="WP_051682845.1">
    <property type="nucleotide sequence ID" value="NZ_JMKI01000047.1"/>
</dbReference>
<feature type="binding site" evidence="17">
    <location>
        <position position="338"/>
    </location>
    <ligand>
        <name>(6S)-NADPHX</name>
        <dbReference type="ChEBI" id="CHEBI:64076"/>
    </ligand>
</feature>
<evidence type="ECO:0000256" key="7">
    <source>
        <dbReference type="ARBA" id="ARBA00022840"/>
    </source>
</evidence>
<gene>
    <name evidence="18" type="primary">nnrE</name>
    <name evidence="17" type="synonym">nnrD</name>
    <name evidence="22" type="ORF">EH55_09325</name>
</gene>
<feature type="binding site" evidence="18">
    <location>
        <begin position="59"/>
        <end position="63"/>
    </location>
    <ligand>
        <name>(6S)-NADPHX</name>
        <dbReference type="ChEBI" id="CHEBI:64076"/>
    </ligand>
</feature>
<dbReference type="GeneID" id="90984312"/>
<evidence type="ECO:0000259" key="21">
    <source>
        <dbReference type="PROSITE" id="PS51385"/>
    </source>
</evidence>
<evidence type="ECO:0000256" key="12">
    <source>
        <dbReference type="ARBA" id="ARBA00023239"/>
    </source>
</evidence>
<dbReference type="GO" id="GO:0052855">
    <property type="term" value="F:ADP-dependent NAD(P)H-hydrate dehydratase activity"/>
    <property type="evidence" value="ECO:0007669"/>
    <property type="project" value="UniProtKB-UniRule"/>
</dbReference>
<comment type="caution">
    <text evidence="22">The sequence shown here is derived from an EMBL/GenBank/DDBJ whole genome shotgun (WGS) entry which is preliminary data.</text>
</comment>
<evidence type="ECO:0000256" key="3">
    <source>
        <dbReference type="ARBA" id="ARBA00006001"/>
    </source>
</evidence>
<keyword evidence="12 17" id="KW-0456">Lyase</keyword>
<dbReference type="InterPro" id="IPR029056">
    <property type="entry name" value="Ribokinase-like"/>
</dbReference>
<feature type="domain" description="YjeF C-terminal" evidence="20">
    <location>
        <begin position="232"/>
        <end position="510"/>
    </location>
</feature>
<accession>A0A073IPK3</accession>
<evidence type="ECO:0000256" key="17">
    <source>
        <dbReference type="HAMAP-Rule" id="MF_01965"/>
    </source>
</evidence>
<dbReference type="Gene3D" id="3.40.50.10260">
    <property type="entry name" value="YjeF N-terminal domain"/>
    <property type="match status" value="1"/>
</dbReference>
<keyword evidence="23" id="KW-1185">Reference proteome</keyword>
<comment type="function">
    <text evidence="14 19">Bifunctional enzyme that catalyzes the epimerization of the S- and R-forms of NAD(P)HX and the dehydration of the S-form of NAD(P)HX at the expense of ADP, which is converted to AMP. This allows the repair of both epimers of NAD(P)HX, a damaged form of NAD(P)H that is a result of enzymatic or heat-dependent hydration.</text>
</comment>
<feature type="binding site" evidence="17">
    <location>
        <position position="452"/>
    </location>
    <ligand>
        <name>AMP</name>
        <dbReference type="ChEBI" id="CHEBI:456215"/>
    </ligand>
</feature>
<dbReference type="EC" id="4.2.1.136" evidence="19"/>
<dbReference type="STRING" id="2754.EH55_09325"/>
<evidence type="ECO:0000256" key="4">
    <source>
        <dbReference type="ARBA" id="ARBA00009524"/>
    </source>
</evidence>
<keyword evidence="9 18" id="KW-0630">Potassium</keyword>
<feature type="binding site" evidence="18">
    <location>
        <position position="60"/>
    </location>
    <ligand>
        <name>K(+)</name>
        <dbReference type="ChEBI" id="CHEBI:29103"/>
    </ligand>
</feature>
<keyword evidence="5 18" id="KW-0479">Metal-binding</keyword>
<dbReference type="NCBIfam" id="TIGR00196">
    <property type="entry name" value="yjeF_cterm"/>
    <property type="match status" value="1"/>
</dbReference>
<dbReference type="InterPro" id="IPR036652">
    <property type="entry name" value="YjeF_N_dom_sf"/>
</dbReference>
<dbReference type="OrthoDB" id="9806925at2"/>
<comment type="subunit">
    <text evidence="17">Homotetramer.</text>
</comment>
<comment type="cofactor">
    <cofactor evidence="17">
        <name>Mg(2+)</name>
        <dbReference type="ChEBI" id="CHEBI:18420"/>
    </cofactor>
</comment>
<feature type="binding site" evidence="17">
    <location>
        <position position="453"/>
    </location>
    <ligand>
        <name>(6S)-NADPHX</name>
        <dbReference type="ChEBI" id="CHEBI:64076"/>
    </ligand>
</feature>
<comment type="catalytic activity">
    <reaction evidence="16 17 19">
        <text>(6S)-NADPHX + ADP = AMP + phosphate + NADPH + H(+)</text>
        <dbReference type="Rhea" id="RHEA:32235"/>
        <dbReference type="ChEBI" id="CHEBI:15378"/>
        <dbReference type="ChEBI" id="CHEBI:43474"/>
        <dbReference type="ChEBI" id="CHEBI:57783"/>
        <dbReference type="ChEBI" id="CHEBI:64076"/>
        <dbReference type="ChEBI" id="CHEBI:456215"/>
        <dbReference type="ChEBI" id="CHEBI:456216"/>
        <dbReference type="EC" id="4.2.1.136"/>
    </reaction>
</comment>
<feature type="binding site" evidence="18">
    <location>
        <position position="165"/>
    </location>
    <ligand>
        <name>(6S)-NADPHX</name>
        <dbReference type="ChEBI" id="CHEBI:64076"/>
    </ligand>
</feature>
<dbReference type="NCBIfam" id="TIGR00197">
    <property type="entry name" value="yjeF_nterm"/>
    <property type="match status" value="1"/>
</dbReference>
<evidence type="ECO:0000256" key="16">
    <source>
        <dbReference type="ARBA" id="ARBA00049209"/>
    </source>
</evidence>
<keyword evidence="11 18" id="KW-0413">Isomerase</keyword>
<comment type="catalytic activity">
    <reaction evidence="1 18 19">
        <text>(6R)-NADHX = (6S)-NADHX</text>
        <dbReference type="Rhea" id="RHEA:32215"/>
        <dbReference type="ChEBI" id="CHEBI:64074"/>
        <dbReference type="ChEBI" id="CHEBI:64075"/>
        <dbReference type="EC" id="5.1.99.6"/>
    </reaction>
</comment>
<evidence type="ECO:0000256" key="18">
    <source>
        <dbReference type="HAMAP-Rule" id="MF_01966"/>
    </source>
</evidence>
<keyword evidence="7 17" id="KW-0067">ATP-binding</keyword>
<dbReference type="SUPFAM" id="SSF53613">
    <property type="entry name" value="Ribokinase-like"/>
    <property type="match status" value="1"/>
</dbReference>
<organism evidence="22 23">
    <name type="scientific">Synergistes jonesii</name>
    <dbReference type="NCBI Taxonomy" id="2754"/>
    <lineage>
        <taxon>Bacteria</taxon>
        <taxon>Thermotogati</taxon>
        <taxon>Synergistota</taxon>
        <taxon>Synergistia</taxon>
        <taxon>Synergistales</taxon>
        <taxon>Synergistaceae</taxon>
        <taxon>Synergistes</taxon>
    </lineage>
</organism>
<evidence type="ECO:0000256" key="19">
    <source>
        <dbReference type="PIRNR" id="PIRNR017184"/>
    </source>
</evidence>
<dbReference type="InterPro" id="IPR030677">
    <property type="entry name" value="Nnr"/>
</dbReference>
<evidence type="ECO:0000256" key="2">
    <source>
        <dbReference type="ARBA" id="ARBA00000909"/>
    </source>
</evidence>
<dbReference type="HAMAP" id="MF_01965">
    <property type="entry name" value="NADHX_dehydratase"/>
    <property type="match status" value="1"/>
</dbReference>
<dbReference type="Pfam" id="PF03853">
    <property type="entry name" value="YjeF_N"/>
    <property type="match status" value="1"/>
</dbReference>
<dbReference type="eggNOG" id="COG0062">
    <property type="taxonomic scope" value="Bacteria"/>
</dbReference>
<dbReference type="Gene3D" id="3.40.1190.20">
    <property type="match status" value="1"/>
</dbReference>
<comment type="function">
    <text evidence="17">Catalyzes the dehydration of the S-form of NAD(P)HX at the expense of ADP, which is converted to AMP. Together with NAD(P)HX epimerase, which catalyzes the epimerization of the S- and R-forms, the enzyme allows the repair of both epimers of NAD(P)HX, a damaged form of NAD(P)H that is a result of enzymatic or heat-dependent hydration.</text>
</comment>
<evidence type="ECO:0000256" key="6">
    <source>
        <dbReference type="ARBA" id="ARBA00022741"/>
    </source>
</evidence>
<comment type="catalytic activity">
    <reaction evidence="15 17 19">
        <text>(6S)-NADHX + ADP = AMP + phosphate + NADH + H(+)</text>
        <dbReference type="Rhea" id="RHEA:32223"/>
        <dbReference type="ChEBI" id="CHEBI:15378"/>
        <dbReference type="ChEBI" id="CHEBI:43474"/>
        <dbReference type="ChEBI" id="CHEBI:57945"/>
        <dbReference type="ChEBI" id="CHEBI:64074"/>
        <dbReference type="ChEBI" id="CHEBI:456215"/>
        <dbReference type="ChEBI" id="CHEBI:456216"/>
        <dbReference type="EC" id="4.2.1.136"/>
    </reaction>
</comment>
<keyword evidence="13" id="KW-0511">Multifunctional enzyme</keyword>
<evidence type="ECO:0000313" key="22">
    <source>
        <dbReference type="EMBL" id="KEJ91406.1"/>
    </source>
</evidence>
<dbReference type="GO" id="GO:0046496">
    <property type="term" value="P:nicotinamide nucleotide metabolic process"/>
    <property type="evidence" value="ECO:0007669"/>
    <property type="project" value="UniProtKB-UniRule"/>
</dbReference>
<keyword evidence="6 17" id="KW-0547">Nucleotide-binding</keyword>
<comment type="caution">
    <text evidence="18">Lacks conserved residue(s) required for the propagation of feature annotation.</text>
</comment>
<dbReference type="PANTHER" id="PTHR12592:SF0">
    <property type="entry name" value="ATP-DEPENDENT (S)-NAD(P)H-HYDRATE DEHYDRATASE"/>
    <property type="match status" value="1"/>
</dbReference>
<dbReference type="PANTHER" id="PTHR12592">
    <property type="entry name" value="ATP-DEPENDENT (S)-NAD(P)H-HYDRATE DEHYDRATASE FAMILY MEMBER"/>
    <property type="match status" value="1"/>
</dbReference>
<keyword evidence="8 17" id="KW-0521">NADP</keyword>
<evidence type="ECO:0000256" key="9">
    <source>
        <dbReference type="ARBA" id="ARBA00022958"/>
    </source>
</evidence>
<protein>
    <recommendedName>
        <fullName evidence="19">Bifunctional NAD(P)H-hydrate repair enzyme</fullName>
    </recommendedName>
    <alternativeName>
        <fullName evidence="19">Nicotinamide nucleotide repair protein</fullName>
    </alternativeName>
    <domain>
        <recommendedName>
            <fullName evidence="19">ADP-dependent (S)-NAD(P)H-hydrate dehydratase</fullName>
            <ecNumber evidence="19">4.2.1.136</ecNumber>
        </recommendedName>
        <alternativeName>
            <fullName evidence="19">ADP-dependent NAD(P)HX dehydratase</fullName>
        </alternativeName>
    </domain>
    <domain>
        <recommendedName>
            <fullName evidence="19">NAD(P)H-hydrate epimerase</fullName>
            <ecNumber evidence="19">5.1.99.6</ecNumber>
        </recommendedName>
    </domain>
</protein>
<dbReference type="InterPro" id="IPR000631">
    <property type="entry name" value="CARKD"/>
</dbReference>
<dbReference type="CDD" id="cd01171">
    <property type="entry name" value="YXKO-related"/>
    <property type="match status" value="1"/>
</dbReference>
<evidence type="ECO:0000256" key="5">
    <source>
        <dbReference type="ARBA" id="ARBA00022723"/>
    </source>
</evidence>
<feature type="binding site" evidence="17">
    <location>
        <position position="388"/>
    </location>
    <ligand>
        <name>(6S)-NADPHX</name>
        <dbReference type="ChEBI" id="CHEBI:64076"/>
    </ligand>
</feature>
<sequence length="510" mass="52738">MQKYYFPADIRRADVIAAEECGVPSVVLMENAAKSAAREAGLLADGARGPFVVLAGVGNNGGDGFAAARHLLIGGADVVVLKCADDGRYKNDAAVNLSILRRLKSEKLRICDTPEMTDAEISALLDEAACVIDGLLGTGTTGAPRKEAARLLALLDGYENIVALDIPSGIDPASGAVYEPCAKAAVTVTFLAPKFGMAFEPAKSVCGKVVTADIGVPPFALLPEEPALTLLTGGDMRGFMPELPRDVHKTQRGNVLIIAGSAEYRGAPLLVARGALRAGAGLVFLAVPEFIAPYSSEKLPEAIVVPLAVKGGEILSRDAENVLSEIAPKCASVVAGPGCGRSDGADELFVWLWHRCALPMLLDADMLWFFARHRAELPPRGDVLLTPHSAEAGRILGMSAAEVDSQRAECARKLTYKTGNALLKGRDTLVASGCSLKMIGAGSPVLAVPGSGDTLSGIIGAFIASGMSVGDAAAAGALAHATAGEALEAKRGVRGTLATEIADEIPSILR</sequence>
<name>A0A073IPK3_9BACT</name>
<comment type="function">
    <text evidence="18">Catalyzes the epimerization of the S- and R-forms of NAD(P)HX, a damaged form of NAD(P)H that is a result of enzymatic or heat-dependent hydration. This is a prerequisite for the S-specific NAD(P)H-hydrate dehydratase to allow the repair of both epimers of NAD(P)HX.</text>
</comment>
<feature type="binding site" evidence="17">
    <location>
        <begin position="424"/>
        <end position="428"/>
    </location>
    <ligand>
        <name>AMP</name>
        <dbReference type="ChEBI" id="CHEBI:456215"/>
    </ligand>
</feature>
<dbReference type="EMBL" id="JMKI01000047">
    <property type="protein sequence ID" value="KEJ91406.1"/>
    <property type="molecule type" value="Genomic_DNA"/>
</dbReference>
<comment type="similarity">
    <text evidence="3 19">In the N-terminal section; belongs to the NnrE/AIBP family.</text>
</comment>
<dbReference type="Proteomes" id="UP000027665">
    <property type="component" value="Unassembled WGS sequence"/>
</dbReference>
<dbReference type="GO" id="GO:0052856">
    <property type="term" value="F:NAD(P)HX epimerase activity"/>
    <property type="evidence" value="ECO:0007669"/>
    <property type="project" value="UniProtKB-UniRule"/>
</dbReference>
<feature type="binding site" evidence="18">
    <location>
        <position position="168"/>
    </location>
    <ligand>
        <name>K(+)</name>
        <dbReference type="ChEBI" id="CHEBI:29103"/>
    </ligand>
</feature>
<evidence type="ECO:0000256" key="1">
    <source>
        <dbReference type="ARBA" id="ARBA00000013"/>
    </source>
</evidence>
<comment type="similarity">
    <text evidence="4 19">In the C-terminal section; belongs to the NnrD/CARKD family.</text>
</comment>